<proteinExistence type="predicted"/>
<dbReference type="InterPro" id="IPR001932">
    <property type="entry name" value="PPM-type_phosphatase-like_dom"/>
</dbReference>
<feature type="domain" description="PPM-type phosphatase" evidence="1">
    <location>
        <begin position="9"/>
        <end position="248"/>
    </location>
</feature>
<name>A0A6C1B8U1_9RHOO</name>
<dbReference type="EMBL" id="CP048836">
    <property type="protein sequence ID" value="QID18760.1"/>
    <property type="molecule type" value="Genomic_DNA"/>
</dbReference>
<dbReference type="Pfam" id="PF13672">
    <property type="entry name" value="PP2C_2"/>
    <property type="match status" value="1"/>
</dbReference>
<dbReference type="Gene3D" id="3.60.40.10">
    <property type="entry name" value="PPM-type phosphatase domain"/>
    <property type="match status" value="1"/>
</dbReference>
<dbReference type="KEGG" id="azq:G3580_14700"/>
<reference evidence="2 3" key="1">
    <citation type="submission" date="2020-02" db="EMBL/GenBank/DDBJ databases">
        <title>Nitrogenibacter mangrovi gen. nov., sp. nov. isolated from mangrove sediment, a denitrifying betaproteobacterium.</title>
        <authorList>
            <person name="Liao H."/>
            <person name="Tian Y."/>
        </authorList>
    </citation>
    <scope>NUCLEOTIDE SEQUENCE [LARGE SCALE GENOMIC DNA]</scope>
    <source>
        <strain evidence="2 3">M9-3-2</strain>
    </source>
</reference>
<dbReference type="InterPro" id="IPR036457">
    <property type="entry name" value="PPM-type-like_dom_sf"/>
</dbReference>
<dbReference type="AlphaFoldDB" id="A0A6C1B8U1"/>
<evidence type="ECO:0000313" key="3">
    <source>
        <dbReference type="Proteomes" id="UP000501991"/>
    </source>
</evidence>
<sequence>MATAERSGALMMASKTDVGRMRERNEDACLFRVEQGWAVLADGMGGYRGGDVASAMAVECVRENLDGNSVGTASEALAGLRLATVRANERIFTVSHSDRDLHGMGSTLVAVRCFEDMIAVAHVGDSRLYRYRPDQLVQLTRDHSLLQEQVDGGMMSADAARRAPGRSLLTRALGVEPSVVPDVALHETRVGDVYLMCSDGLTDMLYDDDIALVCETLSANLALAADHLVQLANDRGGRDNITVVLIKVCAPTDAPEMPR</sequence>
<dbReference type="RefSeq" id="WP_173766727.1">
    <property type="nucleotide sequence ID" value="NZ_CP048836.1"/>
</dbReference>
<dbReference type="NCBIfam" id="NF033484">
    <property type="entry name" value="Stp1_PP2C_phos"/>
    <property type="match status" value="1"/>
</dbReference>
<organism evidence="2 3">
    <name type="scientific">Nitrogeniibacter mangrovi</name>
    <dbReference type="NCBI Taxonomy" id="2016596"/>
    <lineage>
        <taxon>Bacteria</taxon>
        <taxon>Pseudomonadati</taxon>
        <taxon>Pseudomonadota</taxon>
        <taxon>Betaproteobacteria</taxon>
        <taxon>Rhodocyclales</taxon>
        <taxon>Zoogloeaceae</taxon>
        <taxon>Nitrogeniibacter</taxon>
    </lineage>
</organism>
<dbReference type="GO" id="GO:0004722">
    <property type="term" value="F:protein serine/threonine phosphatase activity"/>
    <property type="evidence" value="ECO:0007669"/>
    <property type="project" value="InterPro"/>
</dbReference>
<keyword evidence="3" id="KW-1185">Reference proteome</keyword>
<dbReference type="PANTHER" id="PTHR47992">
    <property type="entry name" value="PROTEIN PHOSPHATASE"/>
    <property type="match status" value="1"/>
</dbReference>
<dbReference type="SMART" id="SM00331">
    <property type="entry name" value="PP2C_SIG"/>
    <property type="match status" value="1"/>
</dbReference>
<protein>
    <submittedName>
        <fullName evidence="2">Stp1/IreP family PP2C-type Ser/Thr phosphatase</fullName>
    </submittedName>
</protein>
<gene>
    <name evidence="2" type="ORF">G3580_14700</name>
</gene>
<dbReference type="Proteomes" id="UP000501991">
    <property type="component" value="Chromosome"/>
</dbReference>
<evidence type="ECO:0000259" key="1">
    <source>
        <dbReference type="PROSITE" id="PS51746"/>
    </source>
</evidence>
<dbReference type="CDD" id="cd00143">
    <property type="entry name" value="PP2Cc"/>
    <property type="match status" value="1"/>
</dbReference>
<dbReference type="InterPro" id="IPR015655">
    <property type="entry name" value="PP2C"/>
</dbReference>
<dbReference type="SUPFAM" id="SSF81606">
    <property type="entry name" value="PP2C-like"/>
    <property type="match status" value="1"/>
</dbReference>
<dbReference type="SMART" id="SM00332">
    <property type="entry name" value="PP2Cc"/>
    <property type="match status" value="1"/>
</dbReference>
<dbReference type="PROSITE" id="PS51746">
    <property type="entry name" value="PPM_2"/>
    <property type="match status" value="1"/>
</dbReference>
<accession>A0A6C1B8U1</accession>
<evidence type="ECO:0000313" key="2">
    <source>
        <dbReference type="EMBL" id="QID18760.1"/>
    </source>
</evidence>